<keyword evidence="1" id="KW-1133">Transmembrane helix</keyword>
<protein>
    <submittedName>
        <fullName evidence="3">Unannotated protein</fullName>
    </submittedName>
</protein>
<organism evidence="3">
    <name type="scientific">freshwater metagenome</name>
    <dbReference type="NCBI Taxonomy" id="449393"/>
    <lineage>
        <taxon>unclassified sequences</taxon>
        <taxon>metagenomes</taxon>
        <taxon>ecological metagenomes</taxon>
    </lineage>
</organism>
<feature type="transmembrane region" description="Helical" evidence="1">
    <location>
        <begin position="54"/>
        <end position="80"/>
    </location>
</feature>
<name>A0A6J6KA20_9ZZZZ</name>
<evidence type="ECO:0000256" key="1">
    <source>
        <dbReference type="SAM" id="Phobius"/>
    </source>
</evidence>
<dbReference type="AlphaFoldDB" id="A0A6J6KA20"/>
<evidence type="ECO:0000313" key="2">
    <source>
        <dbReference type="EMBL" id="CAB4644211.1"/>
    </source>
</evidence>
<sequence>MSNPGSQDRQLSALPSPLARAIAFAAICIAGLTGGAIGYSLVSVQCSGSCQVGTGFGLLIGSLSGAIGMSIVAVLVLRAVGEWREISDK</sequence>
<proteinExistence type="predicted"/>
<dbReference type="EMBL" id="CAFBOT010000007">
    <property type="protein sequence ID" value="CAB4981032.1"/>
    <property type="molecule type" value="Genomic_DNA"/>
</dbReference>
<evidence type="ECO:0000313" key="4">
    <source>
        <dbReference type="EMBL" id="CAB4981032.1"/>
    </source>
</evidence>
<dbReference type="EMBL" id="CAEZWH010000012">
    <property type="protein sequence ID" value="CAB4644649.1"/>
    <property type="molecule type" value="Genomic_DNA"/>
</dbReference>
<keyword evidence="1" id="KW-0812">Transmembrane</keyword>
<accession>A0A6J6KA20</accession>
<keyword evidence="1" id="KW-0472">Membrane</keyword>
<feature type="transmembrane region" description="Helical" evidence="1">
    <location>
        <begin position="21"/>
        <end position="42"/>
    </location>
</feature>
<evidence type="ECO:0000313" key="3">
    <source>
        <dbReference type="EMBL" id="CAB4644649.1"/>
    </source>
</evidence>
<gene>
    <name evidence="2" type="ORF">UFOPK2166_00433</name>
    <name evidence="3" type="ORF">UFOPK2195_00136</name>
    <name evidence="4" type="ORF">UFOPK4000_00100</name>
</gene>
<reference evidence="3" key="1">
    <citation type="submission" date="2020-05" db="EMBL/GenBank/DDBJ databases">
        <authorList>
            <person name="Chiriac C."/>
            <person name="Salcher M."/>
            <person name="Ghai R."/>
            <person name="Kavagutti S V."/>
        </authorList>
    </citation>
    <scope>NUCLEOTIDE SEQUENCE</scope>
</reference>
<dbReference type="EMBL" id="CAEZWB010000036">
    <property type="protein sequence ID" value="CAB4644211.1"/>
    <property type="molecule type" value="Genomic_DNA"/>
</dbReference>